<feature type="transmembrane region" description="Helical" evidence="6">
    <location>
        <begin position="78"/>
        <end position="97"/>
    </location>
</feature>
<comment type="subcellular location">
    <subcellularLocation>
        <location evidence="1">Cell membrane</location>
        <topology evidence="1">Multi-pass membrane protein</topology>
    </subcellularLocation>
</comment>
<keyword evidence="2" id="KW-1003">Cell membrane</keyword>
<evidence type="ECO:0000256" key="1">
    <source>
        <dbReference type="ARBA" id="ARBA00004651"/>
    </source>
</evidence>
<gene>
    <name evidence="8" type="ORF">RP75_22450</name>
</gene>
<feature type="transmembrane region" description="Helical" evidence="6">
    <location>
        <begin position="220"/>
        <end position="241"/>
    </location>
</feature>
<dbReference type="Pfam" id="PF00892">
    <property type="entry name" value="EamA"/>
    <property type="match status" value="2"/>
</dbReference>
<evidence type="ECO:0000256" key="2">
    <source>
        <dbReference type="ARBA" id="ARBA00022475"/>
    </source>
</evidence>
<feature type="transmembrane region" description="Helical" evidence="6">
    <location>
        <begin position="277"/>
        <end position="294"/>
    </location>
</feature>
<feature type="domain" description="EamA" evidence="7">
    <location>
        <begin position="160"/>
        <end position="291"/>
    </location>
</feature>
<dbReference type="PANTHER" id="PTHR42920">
    <property type="entry name" value="OS03G0707200 PROTEIN-RELATED"/>
    <property type="match status" value="1"/>
</dbReference>
<feature type="transmembrane region" description="Helical" evidence="6">
    <location>
        <begin position="132"/>
        <end position="151"/>
    </location>
</feature>
<evidence type="ECO:0000256" key="5">
    <source>
        <dbReference type="ARBA" id="ARBA00023136"/>
    </source>
</evidence>
<feature type="transmembrane region" description="Helical" evidence="6">
    <location>
        <begin position="12"/>
        <end position="35"/>
    </location>
</feature>
<dbReference type="SUPFAM" id="SSF103481">
    <property type="entry name" value="Multidrug resistance efflux transporter EmrE"/>
    <property type="match status" value="2"/>
</dbReference>
<organism evidence="8 9">
    <name type="scientific">Agrobacterium arsenijevicii</name>
    <dbReference type="NCBI Taxonomy" id="1585697"/>
    <lineage>
        <taxon>Bacteria</taxon>
        <taxon>Pseudomonadati</taxon>
        <taxon>Pseudomonadota</taxon>
        <taxon>Alphaproteobacteria</taxon>
        <taxon>Hyphomicrobiales</taxon>
        <taxon>Rhizobiaceae</taxon>
        <taxon>Rhizobium/Agrobacterium group</taxon>
        <taxon>Agrobacterium</taxon>
    </lineage>
</organism>
<protein>
    <recommendedName>
        <fullName evidence="7">EamA domain-containing protein</fullName>
    </recommendedName>
</protein>
<evidence type="ECO:0000256" key="6">
    <source>
        <dbReference type="SAM" id="Phobius"/>
    </source>
</evidence>
<feature type="domain" description="EamA" evidence="7">
    <location>
        <begin position="16"/>
        <end position="148"/>
    </location>
</feature>
<keyword evidence="4 6" id="KW-1133">Transmembrane helix</keyword>
<proteinExistence type="predicted"/>
<comment type="caution">
    <text evidence="8">The sequence shown here is derived from an EMBL/GenBank/DDBJ whole genome shotgun (WGS) entry which is preliminary data.</text>
</comment>
<name>A0ABR5D2A9_9HYPH</name>
<keyword evidence="5 6" id="KW-0472">Membrane</keyword>
<dbReference type="InterPro" id="IPR037185">
    <property type="entry name" value="EmrE-like"/>
</dbReference>
<keyword evidence="3 6" id="KW-0812">Transmembrane</keyword>
<dbReference type="InterPro" id="IPR000620">
    <property type="entry name" value="EamA_dom"/>
</dbReference>
<sequence length="297" mass="31357">MPTISKLESRSMKLALVAGAMMVIITAIQFVAARFSLREHLTAADIAILRYAGASVVFLPIIWMTGLAKLKILGLRRAAILTLLVGLPYPLLINWGLSYAPAAHAAAICPASIVFFSFALSRIVFKDRVSNLRLVGIATIMVGLLIFVFHQETGTVETLFGDLLFAGSGVMFSAYAVLVRRWAVDPVTATAAIVLLSCLLVPLLAIYARSGLSAASASEIGAQIVIQGFLAGAAAMFLYTYAVSHLGPQIASLFMPCVPIATAVTGMMVLGEVPASAQFLAIAIMTAGMILPALQRS</sequence>
<feature type="transmembrane region" description="Helical" evidence="6">
    <location>
        <begin position="47"/>
        <end position="66"/>
    </location>
</feature>
<evidence type="ECO:0000256" key="4">
    <source>
        <dbReference type="ARBA" id="ARBA00022989"/>
    </source>
</evidence>
<reference evidence="8 9" key="1">
    <citation type="submission" date="2014-12" db="EMBL/GenBank/DDBJ databases">
        <authorList>
            <person name="Kuzmanovic N."/>
            <person name="Pulawska J."/>
            <person name="Obradovic A."/>
        </authorList>
    </citation>
    <scope>NUCLEOTIDE SEQUENCE [LARGE SCALE GENOMIC DNA]</scope>
    <source>
        <strain evidence="8 9">KFB 330</strain>
    </source>
</reference>
<feature type="transmembrane region" description="Helical" evidence="6">
    <location>
        <begin position="253"/>
        <end position="271"/>
    </location>
</feature>
<accession>A0ABR5D2A9</accession>
<keyword evidence="9" id="KW-1185">Reference proteome</keyword>
<evidence type="ECO:0000313" key="8">
    <source>
        <dbReference type="EMBL" id="KJF71200.1"/>
    </source>
</evidence>
<feature type="transmembrane region" description="Helical" evidence="6">
    <location>
        <begin position="187"/>
        <end position="208"/>
    </location>
</feature>
<dbReference type="RefSeq" id="WP_045022765.1">
    <property type="nucleotide sequence ID" value="NZ_CP166105.1"/>
</dbReference>
<dbReference type="InterPro" id="IPR051258">
    <property type="entry name" value="Diverse_Substrate_Transporter"/>
</dbReference>
<evidence type="ECO:0000259" key="7">
    <source>
        <dbReference type="Pfam" id="PF00892"/>
    </source>
</evidence>
<evidence type="ECO:0000256" key="3">
    <source>
        <dbReference type="ARBA" id="ARBA00022692"/>
    </source>
</evidence>
<evidence type="ECO:0000313" key="9">
    <source>
        <dbReference type="Proteomes" id="UP000032564"/>
    </source>
</evidence>
<dbReference type="EMBL" id="JWIT01000020">
    <property type="protein sequence ID" value="KJF71200.1"/>
    <property type="molecule type" value="Genomic_DNA"/>
</dbReference>
<feature type="transmembrane region" description="Helical" evidence="6">
    <location>
        <begin position="163"/>
        <end position="180"/>
    </location>
</feature>
<feature type="transmembrane region" description="Helical" evidence="6">
    <location>
        <begin position="103"/>
        <end position="125"/>
    </location>
</feature>
<dbReference type="Proteomes" id="UP000032564">
    <property type="component" value="Unassembled WGS sequence"/>
</dbReference>
<dbReference type="PANTHER" id="PTHR42920:SF5">
    <property type="entry name" value="EAMA DOMAIN-CONTAINING PROTEIN"/>
    <property type="match status" value="1"/>
</dbReference>